<dbReference type="InterPro" id="IPR015942">
    <property type="entry name" value="Asp/Glu/hydantoin_racemase"/>
</dbReference>
<organism evidence="1 2">
    <name type="scientific">Profundibacter amoris</name>
    <dbReference type="NCBI Taxonomy" id="2171755"/>
    <lineage>
        <taxon>Bacteria</taxon>
        <taxon>Pseudomonadati</taxon>
        <taxon>Pseudomonadota</taxon>
        <taxon>Alphaproteobacteria</taxon>
        <taxon>Rhodobacterales</taxon>
        <taxon>Paracoccaceae</taxon>
        <taxon>Profundibacter</taxon>
    </lineage>
</organism>
<accession>A0A347UKC5</accession>
<dbReference type="Pfam" id="PF01177">
    <property type="entry name" value="Asp_Glu_race"/>
    <property type="match status" value="1"/>
</dbReference>
<dbReference type="GO" id="GO:0047661">
    <property type="term" value="F:amino-acid racemase activity"/>
    <property type="evidence" value="ECO:0007669"/>
    <property type="project" value="InterPro"/>
</dbReference>
<dbReference type="OrthoDB" id="5465390at2"/>
<dbReference type="EMBL" id="CP032125">
    <property type="protein sequence ID" value="AXX99303.1"/>
    <property type="molecule type" value="Genomic_DNA"/>
</dbReference>
<dbReference type="RefSeq" id="WP_118943955.1">
    <property type="nucleotide sequence ID" value="NZ_CP032125.1"/>
</dbReference>
<proteinExistence type="predicted"/>
<keyword evidence="2" id="KW-1185">Reference proteome</keyword>
<name>A0A347UKC5_9RHOB</name>
<protein>
    <submittedName>
        <fullName evidence="1">Aspartate/glutamate racemase family protein</fullName>
    </submittedName>
</protein>
<evidence type="ECO:0000313" key="2">
    <source>
        <dbReference type="Proteomes" id="UP000261704"/>
    </source>
</evidence>
<reference evidence="1 2" key="1">
    <citation type="submission" date="2018-09" db="EMBL/GenBank/DDBJ databases">
        <title>Profundibacter amoris BAR1 gen. nov., sp. nov., a new member of the Roseobacter clade isolated at Lokis Castle Vent Field on the Arctic Mid-Oceanic Ridge.</title>
        <authorList>
            <person name="Le Moine Bauer S."/>
            <person name="Sjoeberg A.G."/>
            <person name="L'Haridon S."/>
            <person name="Stokke R."/>
            <person name="Roalkvam I."/>
            <person name="Steen I.H."/>
            <person name="Dahle H."/>
        </authorList>
    </citation>
    <scope>NUCLEOTIDE SEQUENCE [LARGE SCALE GENOMIC DNA]</scope>
    <source>
        <strain evidence="1 2">BAR1</strain>
    </source>
</reference>
<evidence type="ECO:0000313" key="1">
    <source>
        <dbReference type="EMBL" id="AXX99303.1"/>
    </source>
</evidence>
<dbReference type="AlphaFoldDB" id="A0A347UKC5"/>
<dbReference type="Proteomes" id="UP000261704">
    <property type="component" value="Chromosome"/>
</dbReference>
<gene>
    <name evidence="1" type="ORF">BAR1_16005</name>
</gene>
<sequence>MDRPFLGILALDTNFPRIKGDVGNPDSYPFAVVIKVIAGADSPDIVRDGMPADWLLETFIAKARALEERGAAAIISTCGFLVNVQSEIASAVKIPVLLSALSLFPLARATCPGRIGILTASGKALGLNTLAAAGISPELVAVAGLEDVPEFAETFLVPRDEQATELDYSALENAVVARAIGLQTENPDLSAFILECGNLPPYANAVKQATGLPVFHLVGAASLLLEAS</sequence>
<dbReference type="KEGG" id="pamo:BAR1_16005"/>